<reference evidence="11" key="1">
    <citation type="submission" date="2015-09" db="EMBL/GenBank/DDBJ databases">
        <title>Scylla olivacea transcriptome.</title>
        <authorList>
            <person name="Ikhwanuddin M."/>
        </authorList>
    </citation>
    <scope>NUCLEOTIDE SEQUENCE</scope>
</reference>
<dbReference type="Pfam" id="PF00001">
    <property type="entry name" value="7tm_1"/>
    <property type="match status" value="1"/>
</dbReference>
<evidence type="ECO:0000256" key="3">
    <source>
        <dbReference type="ARBA" id="ARBA00022692"/>
    </source>
</evidence>
<dbReference type="InterPro" id="IPR000276">
    <property type="entry name" value="GPCR_Rhodpsn"/>
</dbReference>
<dbReference type="PANTHER" id="PTHR24235:SF30">
    <property type="entry name" value="NEUROPEPTIDE F RECEPTOR"/>
    <property type="match status" value="1"/>
</dbReference>
<keyword evidence="7" id="KW-0675">Receptor</keyword>
<evidence type="ECO:0000313" key="11">
    <source>
        <dbReference type="EMBL" id="JAI61207.1"/>
    </source>
</evidence>
<keyword evidence="6 9" id="KW-0472">Membrane</keyword>
<dbReference type="GO" id="GO:0004930">
    <property type="term" value="F:G protein-coupled receptor activity"/>
    <property type="evidence" value="ECO:0007669"/>
    <property type="project" value="UniProtKB-KW"/>
</dbReference>
<feature type="transmembrane region" description="Helical" evidence="9">
    <location>
        <begin position="57"/>
        <end position="80"/>
    </location>
</feature>
<evidence type="ECO:0000256" key="9">
    <source>
        <dbReference type="SAM" id="Phobius"/>
    </source>
</evidence>
<keyword evidence="8" id="KW-0807">Transducer</keyword>
<evidence type="ECO:0000259" key="10">
    <source>
        <dbReference type="PROSITE" id="PS50262"/>
    </source>
</evidence>
<evidence type="ECO:0000256" key="4">
    <source>
        <dbReference type="ARBA" id="ARBA00022989"/>
    </source>
</evidence>
<dbReference type="PRINTS" id="PR00237">
    <property type="entry name" value="GPCRRHODOPSN"/>
</dbReference>
<feature type="transmembrane region" description="Helical" evidence="9">
    <location>
        <begin position="111"/>
        <end position="128"/>
    </location>
</feature>
<evidence type="ECO:0000256" key="5">
    <source>
        <dbReference type="ARBA" id="ARBA00023040"/>
    </source>
</evidence>
<proteinExistence type="inferred from homology"/>
<comment type="similarity">
    <text evidence="2">Belongs to the G-protein coupled receptor 1 family.</text>
</comment>
<dbReference type="SUPFAM" id="SSF81321">
    <property type="entry name" value="Family A G protein-coupled receptor-like"/>
    <property type="match status" value="1"/>
</dbReference>
<evidence type="ECO:0000256" key="7">
    <source>
        <dbReference type="ARBA" id="ARBA00023170"/>
    </source>
</evidence>
<dbReference type="GO" id="GO:0016020">
    <property type="term" value="C:membrane"/>
    <property type="evidence" value="ECO:0007669"/>
    <property type="project" value="UniProtKB-SubCell"/>
</dbReference>
<sequence>MQKVGAVSSLLVVWVLAFLLALPNFLWRSLEHHSVNLPGLEVVSFCFEDWPFQHGRAYYSVTVIVVQYCLPILTVSIAHARICTKLKYRMTSAASRASRTRKEDMRMRKTNTLLVAIALIFCLSWMPLNLYNVIVDLHNPFGDNTELMLVVYAVCHMVGMSSACSNPLLYGWLNDNFRKEFLEVFDILCPCCACPASTSRMGSLRTSRGGGTVKDSLTGAPHHHPVVLYTKAAEEQTSNGISLDFQEHEVTFISQVVTTTTL</sequence>
<dbReference type="PANTHER" id="PTHR24235">
    <property type="entry name" value="NEUROPEPTIDE Y RECEPTOR"/>
    <property type="match status" value="1"/>
</dbReference>
<feature type="domain" description="G-protein coupled receptors family 1 profile" evidence="10">
    <location>
        <begin position="1"/>
        <end position="170"/>
    </location>
</feature>
<dbReference type="PROSITE" id="PS50262">
    <property type="entry name" value="G_PROTEIN_RECEP_F1_2"/>
    <property type="match status" value="1"/>
</dbReference>
<keyword evidence="3 9" id="KW-0812">Transmembrane</keyword>
<comment type="subcellular location">
    <subcellularLocation>
        <location evidence="1">Membrane</location>
        <topology evidence="1">Multi-pass membrane protein</topology>
    </subcellularLocation>
</comment>
<dbReference type="AlphaFoldDB" id="A0A0P4WAG6"/>
<dbReference type="EMBL" id="GDRN01086259">
    <property type="protein sequence ID" value="JAI61207.1"/>
    <property type="molecule type" value="Transcribed_RNA"/>
</dbReference>
<dbReference type="InterPro" id="IPR017452">
    <property type="entry name" value="GPCR_Rhodpsn_7TM"/>
</dbReference>
<evidence type="ECO:0000256" key="6">
    <source>
        <dbReference type="ARBA" id="ARBA00023136"/>
    </source>
</evidence>
<evidence type="ECO:0000256" key="1">
    <source>
        <dbReference type="ARBA" id="ARBA00004141"/>
    </source>
</evidence>
<protein>
    <recommendedName>
        <fullName evidence="10">G-protein coupled receptors family 1 profile domain-containing protein</fullName>
    </recommendedName>
</protein>
<evidence type="ECO:0000256" key="2">
    <source>
        <dbReference type="ARBA" id="ARBA00010663"/>
    </source>
</evidence>
<keyword evidence="5" id="KW-0297">G-protein coupled receptor</keyword>
<evidence type="ECO:0000256" key="8">
    <source>
        <dbReference type="ARBA" id="ARBA00023224"/>
    </source>
</evidence>
<dbReference type="Gene3D" id="1.20.1070.10">
    <property type="entry name" value="Rhodopsin 7-helix transmembrane proteins"/>
    <property type="match status" value="1"/>
</dbReference>
<name>A0A0P4WAG6_SCYOL</name>
<feature type="transmembrane region" description="Helical" evidence="9">
    <location>
        <begin position="148"/>
        <end position="173"/>
    </location>
</feature>
<organism evidence="11">
    <name type="scientific">Scylla olivacea</name>
    <name type="common">Orange mud crab</name>
    <name type="synonym">Cancer olivacea</name>
    <dbReference type="NCBI Taxonomy" id="85551"/>
    <lineage>
        <taxon>Eukaryota</taxon>
        <taxon>Metazoa</taxon>
        <taxon>Ecdysozoa</taxon>
        <taxon>Arthropoda</taxon>
        <taxon>Crustacea</taxon>
        <taxon>Multicrustacea</taxon>
        <taxon>Malacostraca</taxon>
        <taxon>Eumalacostraca</taxon>
        <taxon>Eucarida</taxon>
        <taxon>Decapoda</taxon>
        <taxon>Pleocyemata</taxon>
        <taxon>Brachyura</taxon>
        <taxon>Eubrachyura</taxon>
        <taxon>Portunoidea</taxon>
        <taxon>Portunidae</taxon>
        <taxon>Portuninae</taxon>
        <taxon>Scylla</taxon>
    </lineage>
</organism>
<keyword evidence="4 9" id="KW-1133">Transmembrane helix</keyword>
<accession>A0A0P4WAG6</accession>